<dbReference type="EMBL" id="PXXU01000032">
    <property type="protein sequence ID" value="PSJ16934.1"/>
    <property type="molecule type" value="Genomic_DNA"/>
</dbReference>
<gene>
    <name evidence="2" type="ORF">C7H79_10850</name>
</gene>
<keyword evidence="1" id="KW-0472">Membrane</keyword>
<dbReference type="OrthoDB" id="8533047at2"/>
<evidence type="ECO:0000256" key="1">
    <source>
        <dbReference type="SAM" id="Phobius"/>
    </source>
</evidence>
<proteinExistence type="predicted"/>
<feature type="transmembrane region" description="Helical" evidence="1">
    <location>
        <begin position="109"/>
        <end position="130"/>
    </location>
</feature>
<keyword evidence="3" id="KW-1185">Reference proteome</keyword>
<dbReference type="Proteomes" id="UP000241912">
    <property type="component" value="Unassembled WGS sequence"/>
</dbReference>
<name>A0A2P7NTY7_9PROT</name>
<dbReference type="RefSeq" id="WP_147383588.1">
    <property type="nucleotide sequence ID" value="NZ_PXXU01000032.1"/>
</dbReference>
<feature type="transmembrane region" description="Helical" evidence="1">
    <location>
        <begin position="44"/>
        <end position="65"/>
    </location>
</feature>
<organism evidence="2 3">
    <name type="scientific">Nitrosomonas supralitoralis</name>
    <dbReference type="NCBI Taxonomy" id="2116706"/>
    <lineage>
        <taxon>Bacteria</taxon>
        <taxon>Pseudomonadati</taxon>
        <taxon>Pseudomonadota</taxon>
        <taxon>Betaproteobacteria</taxon>
        <taxon>Nitrosomonadales</taxon>
        <taxon>Nitrosomonadaceae</taxon>
        <taxon>Nitrosomonas</taxon>
    </lineage>
</organism>
<accession>A0A2P7NTY7</accession>
<keyword evidence="1" id="KW-0812">Transmembrane</keyword>
<keyword evidence="1" id="KW-1133">Transmembrane helix</keyword>
<evidence type="ECO:0000313" key="2">
    <source>
        <dbReference type="EMBL" id="PSJ16934.1"/>
    </source>
</evidence>
<protein>
    <recommendedName>
        <fullName evidence="4">Ferric reductase like transmembrane component</fullName>
    </recommendedName>
</protein>
<feature type="transmembrane region" description="Helical" evidence="1">
    <location>
        <begin position="77"/>
        <end position="97"/>
    </location>
</feature>
<evidence type="ECO:0008006" key="4">
    <source>
        <dbReference type="Google" id="ProtNLM"/>
    </source>
</evidence>
<feature type="transmembrane region" description="Helical" evidence="1">
    <location>
        <begin position="12"/>
        <end position="32"/>
    </location>
</feature>
<reference evidence="2 3" key="1">
    <citation type="submission" date="2018-03" db="EMBL/GenBank/DDBJ databases">
        <title>Draft genome of Nitrosomonas supralitoralis APG5.</title>
        <authorList>
            <person name="Urakawa H."/>
            <person name="Lopez J.V."/>
        </authorList>
    </citation>
    <scope>NUCLEOTIDE SEQUENCE [LARGE SCALE GENOMIC DNA]</scope>
    <source>
        <strain evidence="2 3">APG5</strain>
    </source>
</reference>
<dbReference type="AlphaFoldDB" id="A0A2P7NTY7"/>
<comment type="caution">
    <text evidence="2">The sequence shown here is derived from an EMBL/GenBank/DDBJ whole genome shotgun (WGS) entry which is preliminary data.</text>
</comment>
<feature type="transmembrane region" description="Helical" evidence="1">
    <location>
        <begin position="271"/>
        <end position="297"/>
    </location>
</feature>
<sequence length="298" mass="33290">MPMHQSFISYKKYRYAVYAMLLSLVAITAYVLDSPRQPPNGGTWLGYTLGTLSALIIVFLMCLGVRKRSYHSSLGSVTGWLSAHVYLGFVLLLLATLHSGFQFGWNIHTLTYALMCLVIASGCWGIYTYLKYPELIVRQSDGLSSEIIFQNLKDLDTRALSLVTALDAPTHYLVLDAIRRSTIGGGFWAQLSAYDGSKMLIPNEMGSAVTARVVDNKGQQMLIEILAAKLANSSNVDEINCLQELLETTGKRAALLRKLQKKIQLQSLLKFWLYLHIPLSFALLSALIIHITSVFIYW</sequence>
<evidence type="ECO:0000313" key="3">
    <source>
        <dbReference type="Proteomes" id="UP000241912"/>
    </source>
</evidence>